<dbReference type="Pfam" id="PF07992">
    <property type="entry name" value="Pyr_redox_2"/>
    <property type="match status" value="1"/>
</dbReference>
<dbReference type="KEGG" id="phon:BH719_03130"/>
<dbReference type="Proteomes" id="UP000095214">
    <property type="component" value="Chromosome"/>
</dbReference>
<dbReference type="InterPro" id="IPR004099">
    <property type="entry name" value="Pyr_nucl-diS_OxRdtase_dimer"/>
</dbReference>
<comment type="similarity">
    <text evidence="1">Belongs to the class-I pyridine nucleotide-disulfide oxidoreductase family.</text>
</comment>
<feature type="binding site" evidence="6">
    <location>
        <position position="56"/>
    </location>
    <ligand>
        <name>FAD</name>
        <dbReference type="ChEBI" id="CHEBI:57692"/>
    </ligand>
</feature>
<feature type="binding site" evidence="6">
    <location>
        <begin position="186"/>
        <end position="193"/>
    </location>
    <ligand>
        <name>NAD(+)</name>
        <dbReference type="ChEBI" id="CHEBI:57540"/>
    </ligand>
</feature>
<dbReference type="Gene3D" id="3.30.390.30">
    <property type="match status" value="1"/>
</dbReference>
<dbReference type="GO" id="GO:0003955">
    <property type="term" value="F:NAD(P)H dehydrogenase (quinone) activity"/>
    <property type="evidence" value="ECO:0007669"/>
    <property type="project" value="TreeGrafter"/>
</dbReference>
<evidence type="ECO:0000256" key="4">
    <source>
        <dbReference type="ARBA" id="ARBA00023002"/>
    </source>
</evidence>
<keyword evidence="6" id="KW-0547">Nucleotide-binding</keyword>
<dbReference type="PANTHER" id="PTHR43014:SF2">
    <property type="entry name" value="MERCURIC REDUCTASE"/>
    <property type="match status" value="1"/>
</dbReference>
<dbReference type="FunFam" id="3.30.390.30:FF:000001">
    <property type="entry name" value="Dihydrolipoyl dehydrogenase"/>
    <property type="match status" value="1"/>
</dbReference>
<dbReference type="PRINTS" id="PR00411">
    <property type="entry name" value="PNDRDTASEI"/>
</dbReference>
<dbReference type="SUPFAM" id="SSF55424">
    <property type="entry name" value="FAD/NAD-linked reductases, dimerisation (C-terminal) domain"/>
    <property type="match status" value="1"/>
</dbReference>
<evidence type="ECO:0000313" key="11">
    <source>
        <dbReference type="Proteomes" id="UP000095214"/>
    </source>
</evidence>
<dbReference type="InterPro" id="IPR001100">
    <property type="entry name" value="Pyr_nuc-diS_OxRdtase"/>
</dbReference>
<evidence type="ECO:0000313" key="10">
    <source>
        <dbReference type="EMBL" id="AOS46975.1"/>
    </source>
</evidence>
<evidence type="ECO:0000256" key="6">
    <source>
        <dbReference type="PIRSR" id="PIRSR000350-3"/>
    </source>
</evidence>
<dbReference type="OrthoDB" id="4763248at2"/>
<dbReference type="InterPro" id="IPR023753">
    <property type="entry name" value="FAD/NAD-binding_dom"/>
</dbReference>
<evidence type="ECO:0000259" key="8">
    <source>
        <dbReference type="Pfam" id="PF02852"/>
    </source>
</evidence>
<evidence type="ECO:0000259" key="9">
    <source>
        <dbReference type="Pfam" id="PF07992"/>
    </source>
</evidence>
<protein>
    <submittedName>
        <fullName evidence="10">Mercuric reductase</fullName>
    </submittedName>
</protein>
<evidence type="ECO:0000256" key="1">
    <source>
        <dbReference type="ARBA" id="ARBA00007532"/>
    </source>
</evidence>
<dbReference type="Gene3D" id="3.50.50.60">
    <property type="entry name" value="FAD/NAD(P)-binding domain"/>
    <property type="match status" value="2"/>
</dbReference>
<dbReference type="Pfam" id="PF02852">
    <property type="entry name" value="Pyr_redox_dim"/>
    <property type="match status" value="1"/>
</dbReference>
<keyword evidence="3 6" id="KW-0274">FAD</keyword>
<keyword evidence="6" id="KW-0520">NAD</keyword>
<feature type="disulfide bond" description="Redox-active" evidence="7">
    <location>
        <begin position="47"/>
        <end position="52"/>
    </location>
</feature>
<evidence type="ECO:0000256" key="5">
    <source>
        <dbReference type="PIRSR" id="PIRSR000350-2"/>
    </source>
</evidence>
<dbReference type="PIRSF" id="PIRSF000350">
    <property type="entry name" value="Mercury_reductase_MerA"/>
    <property type="match status" value="1"/>
</dbReference>
<name>A0A1D8B1F6_9ACTO</name>
<evidence type="ECO:0000256" key="2">
    <source>
        <dbReference type="ARBA" id="ARBA00022630"/>
    </source>
</evidence>
<dbReference type="GO" id="GO:0050660">
    <property type="term" value="F:flavin adenine dinucleotide binding"/>
    <property type="evidence" value="ECO:0007669"/>
    <property type="project" value="TreeGrafter"/>
</dbReference>
<accession>A0A1D8B1F6</accession>
<feature type="domain" description="Pyridine nucleotide-disulphide oxidoreductase dimerisation" evidence="8">
    <location>
        <begin position="353"/>
        <end position="459"/>
    </location>
</feature>
<dbReference type="PANTHER" id="PTHR43014">
    <property type="entry name" value="MERCURIC REDUCTASE"/>
    <property type="match status" value="1"/>
</dbReference>
<dbReference type="STRING" id="178339.BH719_03130"/>
<dbReference type="InterPro" id="IPR016156">
    <property type="entry name" value="FAD/NAD-linked_Rdtase_dimer_sf"/>
</dbReference>
<dbReference type="RefSeq" id="WP_009743292.1">
    <property type="nucleotide sequence ID" value="NZ_CP017298.1"/>
</dbReference>
<dbReference type="InterPro" id="IPR036188">
    <property type="entry name" value="FAD/NAD-bd_sf"/>
</dbReference>
<sequence>MTTAPATENFDLLVVGGGKAGKSLAMDRAKRGWKVAMVERRFVGGTCINVACIPTKTLVGSARRLAEARTDADFGVVGTEGARIDLASLRAHKEGVVGAMVAAHEKMFAAPGIDFIRGSARFVGERTVNITTDDGTIRTISAPRVLINLGTRPARPAIPGLWESGAWTSEDILRLESLPQSLAIIGAGYIGVEFASMMAAFGVAVTLVSSSPRILPREDADAAAELEAALEAQGVTIVRGARAESASRDGSTTTLALSDGTTVVAEAVLAAVGRTPNTDGIDLELAGVDVDERGFIAVDSHLRTTAEGTWAAGDAAGTPMFTHASWSDFRIIRNQLDGVGLDDPTTSTAGRNIPYAVFSTPELARIGLNEAEAAAQGLDVRVAKIPTAAVPRAKTLRSPAGFLKAVVDARTHRILGATLIGEHASETITAVQVAMAGGLTYEQLRFLPIAHPTMGEGLQILFDSLD</sequence>
<feature type="binding site" evidence="6">
    <location>
        <position position="273"/>
    </location>
    <ligand>
        <name>NAD(+)</name>
        <dbReference type="ChEBI" id="CHEBI:57540"/>
    </ligand>
</feature>
<evidence type="ECO:0000256" key="3">
    <source>
        <dbReference type="ARBA" id="ARBA00022827"/>
    </source>
</evidence>
<keyword evidence="4" id="KW-0560">Oxidoreductase</keyword>
<reference evidence="10 11" key="1">
    <citation type="submission" date="2016-09" db="EMBL/GenBank/DDBJ databases">
        <title>Complete genome sequence of Actinomyces hongkongensis HKU8.</title>
        <authorList>
            <person name="Gao Y.-X."/>
            <person name="Zhou Y.-Y."/>
            <person name="Xie Y."/>
            <person name="Wang M."/>
            <person name="Wang S.-J."/>
            <person name="Shen S.-G."/>
        </authorList>
    </citation>
    <scope>NUCLEOTIDE SEQUENCE [LARGE SCALE GENOMIC DNA]</scope>
    <source>
        <strain evidence="10 11">HKU8</strain>
    </source>
</reference>
<keyword evidence="2" id="KW-0285">Flavoprotein</keyword>
<comment type="cofactor">
    <cofactor evidence="6">
        <name>FAD</name>
        <dbReference type="ChEBI" id="CHEBI:57692"/>
    </cofactor>
    <text evidence="6">Binds 1 FAD per subunit.</text>
</comment>
<feature type="domain" description="FAD/NAD(P)-binding" evidence="9">
    <location>
        <begin position="10"/>
        <end position="326"/>
    </location>
</feature>
<dbReference type="PRINTS" id="PR00368">
    <property type="entry name" value="FADPNR"/>
</dbReference>
<feature type="active site" description="Proton acceptor" evidence="5">
    <location>
        <position position="451"/>
    </location>
</feature>
<gene>
    <name evidence="10" type="ORF">BH719_03130</name>
</gene>
<organism evidence="10 11">
    <name type="scientific">Pauljensenia hongkongensis</name>
    <dbReference type="NCBI Taxonomy" id="178339"/>
    <lineage>
        <taxon>Bacteria</taxon>
        <taxon>Bacillati</taxon>
        <taxon>Actinomycetota</taxon>
        <taxon>Actinomycetes</taxon>
        <taxon>Actinomycetales</taxon>
        <taxon>Actinomycetaceae</taxon>
        <taxon>Pauljensenia</taxon>
    </lineage>
</organism>
<dbReference type="EMBL" id="CP017298">
    <property type="protein sequence ID" value="AOS46975.1"/>
    <property type="molecule type" value="Genomic_DNA"/>
</dbReference>
<evidence type="ECO:0000256" key="7">
    <source>
        <dbReference type="PIRSR" id="PIRSR000350-4"/>
    </source>
</evidence>
<feature type="binding site" evidence="6">
    <location>
        <position position="314"/>
    </location>
    <ligand>
        <name>FAD</name>
        <dbReference type="ChEBI" id="CHEBI:57692"/>
    </ligand>
</feature>
<feature type="binding site" evidence="6">
    <location>
        <begin position="320"/>
        <end position="323"/>
    </location>
    <ligand>
        <name>FAD</name>
        <dbReference type="ChEBI" id="CHEBI:57692"/>
    </ligand>
</feature>
<dbReference type="AlphaFoldDB" id="A0A1D8B1F6"/>
<keyword evidence="11" id="KW-1185">Reference proteome</keyword>
<proteinExistence type="inferred from homology"/>
<dbReference type="SUPFAM" id="SSF51905">
    <property type="entry name" value="FAD/NAD(P)-binding domain"/>
    <property type="match status" value="1"/>
</dbReference>